<evidence type="ECO:0000313" key="5">
    <source>
        <dbReference type="Proteomes" id="UP000198848"/>
    </source>
</evidence>
<protein>
    <recommendedName>
        <fullName evidence="6">NPCBM-associated, NEW3 domain of alpha-galactosidase</fullName>
    </recommendedName>
</protein>
<evidence type="ECO:0008006" key="6">
    <source>
        <dbReference type="Google" id="ProtNLM"/>
    </source>
</evidence>
<dbReference type="STRING" id="1095778.SAMN04489842_4054"/>
<accession>A0A1H1J3F3</accession>
<evidence type="ECO:0000256" key="3">
    <source>
        <dbReference type="SAM" id="Phobius"/>
    </source>
</evidence>
<dbReference type="Gene3D" id="2.60.40.10">
    <property type="entry name" value="Immunoglobulins"/>
    <property type="match status" value="1"/>
</dbReference>
<feature type="compositionally biased region" description="Low complexity" evidence="2">
    <location>
        <begin position="159"/>
        <end position="182"/>
    </location>
</feature>
<feature type="region of interest" description="Disordered" evidence="2">
    <location>
        <begin position="141"/>
        <end position="183"/>
    </location>
</feature>
<evidence type="ECO:0000256" key="2">
    <source>
        <dbReference type="SAM" id="MobiDB-lite"/>
    </source>
</evidence>
<dbReference type="RefSeq" id="WP_090385972.1">
    <property type="nucleotide sequence ID" value="NZ_FNLC01000007.1"/>
</dbReference>
<dbReference type="AlphaFoldDB" id="A0A1H1J3F3"/>
<dbReference type="OrthoDB" id="346198at2157"/>
<proteinExistence type="predicted"/>
<reference evidence="5" key="1">
    <citation type="submission" date="2016-10" db="EMBL/GenBank/DDBJ databases">
        <authorList>
            <person name="Varghese N."/>
            <person name="Submissions S."/>
        </authorList>
    </citation>
    <scope>NUCLEOTIDE SEQUENCE [LARGE SCALE GENOMIC DNA]</scope>
    <source>
        <strain evidence="5">DSM 24767</strain>
    </source>
</reference>
<keyword evidence="5" id="KW-1185">Reference proteome</keyword>
<feature type="coiled-coil region" evidence="1">
    <location>
        <begin position="595"/>
        <end position="622"/>
    </location>
</feature>
<keyword evidence="3" id="KW-0812">Transmembrane</keyword>
<organism evidence="4 5">
    <name type="scientific">Natronobacterium texcoconense</name>
    <dbReference type="NCBI Taxonomy" id="1095778"/>
    <lineage>
        <taxon>Archaea</taxon>
        <taxon>Methanobacteriati</taxon>
        <taxon>Methanobacteriota</taxon>
        <taxon>Stenosarchaea group</taxon>
        <taxon>Halobacteria</taxon>
        <taxon>Halobacteriales</taxon>
        <taxon>Natrialbaceae</taxon>
        <taxon>Natronobacterium</taxon>
    </lineage>
</organism>
<feature type="transmembrane region" description="Helical" evidence="3">
    <location>
        <begin position="706"/>
        <end position="723"/>
    </location>
</feature>
<dbReference type="Proteomes" id="UP000198848">
    <property type="component" value="Unassembled WGS sequence"/>
</dbReference>
<dbReference type="InterPro" id="IPR013783">
    <property type="entry name" value="Ig-like_fold"/>
</dbReference>
<evidence type="ECO:0000256" key="1">
    <source>
        <dbReference type="SAM" id="Coils"/>
    </source>
</evidence>
<name>A0A1H1J3F3_NATTX</name>
<keyword evidence="3" id="KW-1133">Transmembrane helix</keyword>
<gene>
    <name evidence="4" type="ORF">SAMN04489842_4054</name>
</gene>
<dbReference type="EMBL" id="FNLC01000007">
    <property type="protein sequence ID" value="SDR44126.1"/>
    <property type="molecule type" value="Genomic_DNA"/>
</dbReference>
<sequence>MSRRGLVVLAVLLAFGLAIVPAAQATEVTSGPSDVDVVAGGDTETSLTVENTGDSEETVSIDITSTPDGVSVSPHQGSVTVAPGEEESVGLTVSAGTDAKTGSVDGAAGGDGFGFHVEVQPAAGFEEEPLDLGDVLVGDSESGEASIEQIGSEGSIGNVDVSVVSSDSDGTLEMSSSGSSASWEVTADDDASQHETLSWTVELETEDGVTRQTTAEARVIYPGYFGELAFGDPMVFDEPKDQGEITKTIELAVPNDGDQPLEVSSVSASSSSWDIDVDVDDDDVPDEIEGQSTEVVDVEVTADTELSEGEYDFSASASSPDVDGTSYDEDIEIVHGTELVVNGISFGDVPTGEYEEASTTLEEELGYNDVDGVEMTLVDGPDDWLTVRSGPSDLQAGGSDTVSFALEFDTEAELGETYEWTYRIEGNDDERERLRVVASPVPLDLDPIQNDLAGHSGTVPDGTLSIVETMDDEMRAGDADGDDVSTVLAFGSASVLYLEATDDATDLLEEGEHDEAQASIVQASAAYNTMGMYADQLEGNQLRSESRDVLGAAEEDLETLIDEQEAHYEQRLEDGELSLIEEATIQRELARVAVLQGDEQRAAELESEADAAFEEYSETVAEGAGAAQEADDVWESMESEQFVTVLGQPLLLNPAEYDTVTDRTAELHDSYDDAVAAFENAGESNRAETVAAEHEDRATALSTARISLFLAIGVYGIVAAGIVTRTARRMYWYVQDAHESVTGDFLM</sequence>
<keyword evidence="3" id="KW-0472">Membrane</keyword>
<evidence type="ECO:0000313" key="4">
    <source>
        <dbReference type="EMBL" id="SDR44126.1"/>
    </source>
</evidence>
<keyword evidence="1" id="KW-0175">Coiled coil</keyword>